<dbReference type="OrthoDB" id="5488182at2"/>
<dbReference type="InterPro" id="IPR008984">
    <property type="entry name" value="SMAD_FHA_dom_sf"/>
</dbReference>
<dbReference type="RefSeq" id="WP_111334504.1">
    <property type="nucleotide sequence ID" value="NZ_CP030032.1"/>
</dbReference>
<evidence type="ECO:0000313" key="1">
    <source>
        <dbReference type="EMBL" id="AWV89659.1"/>
    </source>
</evidence>
<dbReference type="InterPro" id="IPR000253">
    <property type="entry name" value="FHA_dom"/>
</dbReference>
<dbReference type="Proteomes" id="UP000249799">
    <property type="component" value="Chromosome"/>
</dbReference>
<dbReference type="AlphaFoldDB" id="A0A2Z4FL17"/>
<accession>A0A2Z4FL17</accession>
<protein>
    <submittedName>
        <fullName evidence="1">Uncharacterized protein</fullName>
    </submittedName>
</protein>
<dbReference type="SUPFAM" id="SSF49879">
    <property type="entry name" value="SMAD/FHA domain"/>
    <property type="match status" value="2"/>
</dbReference>
<dbReference type="Gene3D" id="2.60.200.20">
    <property type="match status" value="2"/>
</dbReference>
<dbReference type="PROSITE" id="PS50006">
    <property type="entry name" value="FHA_DOMAIN"/>
    <property type="match status" value="2"/>
</dbReference>
<dbReference type="Gene3D" id="1.25.40.10">
    <property type="entry name" value="Tetratricopeptide repeat domain"/>
    <property type="match status" value="1"/>
</dbReference>
<dbReference type="Pfam" id="PF00498">
    <property type="entry name" value="FHA"/>
    <property type="match status" value="2"/>
</dbReference>
<keyword evidence="2" id="KW-1185">Reference proteome</keyword>
<dbReference type="SMART" id="SM00240">
    <property type="entry name" value="FHA"/>
    <property type="match status" value="2"/>
</dbReference>
<evidence type="ECO:0000313" key="2">
    <source>
        <dbReference type="Proteomes" id="UP000249799"/>
    </source>
</evidence>
<reference evidence="1 2" key="1">
    <citation type="submission" date="2018-06" db="EMBL/GenBank/DDBJ databases">
        <title>Lujinxingia sediminis gen. nov. sp. nov., a new facultative anaerobic member of the class Deltaproteobacteria, and proposal of Lujinxingaceae fam. nov.</title>
        <authorList>
            <person name="Guo L.-Y."/>
            <person name="Li C.-M."/>
            <person name="Wang S."/>
            <person name="Du Z.-J."/>
        </authorList>
    </citation>
    <scope>NUCLEOTIDE SEQUENCE [LARGE SCALE GENOMIC DNA]</scope>
    <source>
        <strain evidence="1 2">FA350</strain>
    </source>
</reference>
<organism evidence="1 2">
    <name type="scientific">Bradymonas sediminis</name>
    <dbReference type="NCBI Taxonomy" id="1548548"/>
    <lineage>
        <taxon>Bacteria</taxon>
        <taxon>Deltaproteobacteria</taxon>
        <taxon>Bradymonadales</taxon>
        <taxon>Bradymonadaceae</taxon>
        <taxon>Bradymonas</taxon>
    </lineage>
</organism>
<dbReference type="CDD" id="cd00060">
    <property type="entry name" value="FHA"/>
    <property type="match status" value="2"/>
</dbReference>
<name>A0A2Z4FL17_9DELT</name>
<dbReference type="EMBL" id="CP030032">
    <property type="protein sequence ID" value="AWV89659.1"/>
    <property type="molecule type" value="Genomic_DNA"/>
</dbReference>
<dbReference type="InterPro" id="IPR011990">
    <property type="entry name" value="TPR-like_helical_dom_sf"/>
</dbReference>
<dbReference type="InterPro" id="IPR050923">
    <property type="entry name" value="Cell_Proc_Reg/RNA_Proc"/>
</dbReference>
<dbReference type="KEGG" id="bsed:DN745_10040"/>
<sequence>MFTLTVEDSNTQIVDQFSFDHGSYVIGRLDECDIVLPSTSVSRQHARIFIENGRCFIEDMGSANGVIVDGQRVIQRRDLGTASQIRVGDFYLYVEFKAQQDASQSVLNTLFISDSSDHHKLVRINDAFAGEEFSLSEIENTIGRTDENFILLSDSSISRRHAKIIRSGNSYTVVDLESSNGTRLNGKPLRGARTLEPSDVVEFGDIQFVFAEGGEIVNVAAYAPQKVAARSGNSANNMLAYLALGVGVVVAASVIYFVMQPNDVPTSQVNAVAPDSVEGRVAAALRAGNDNLRRHEWPGALSFANEALALAPGNQEAQELQDRAYREQKAAELLRQGEEFSAQGRHEQARSILLDIAEGTVAHERSKSILAHVEKTLVYNLKNEASRTMKNKRATSEELAKAHYSLSRALSLSPSDAEALQEIEKLEATLKKKKVDFKPYAP</sequence>
<gene>
    <name evidence="1" type="ORF">DN745_10040</name>
</gene>
<proteinExistence type="predicted"/>
<dbReference type="PANTHER" id="PTHR23308">
    <property type="entry name" value="NUCLEAR INHIBITOR OF PROTEIN PHOSPHATASE-1"/>
    <property type="match status" value="1"/>
</dbReference>